<dbReference type="PANTHER" id="PTHR34721">
    <property type="entry name" value="PROTEIN CBG09734"/>
    <property type="match status" value="1"/>
</dbReference>
<feature type="chain" id="PRO_5042854360" evidence="1">
    <location>
        <begin position="22"/>
        <end position="109"/>
    </location>
</feature>
<protein>
    <submittedName>
        <fullName evidence="2">Uncharacterized protein</fullName>
    </submittedName>
</protein>
<dbReference type="Proteomes" id="UP001328107">
    <property type="component" value="Unassembled WGS sequence"/>
</dbReference>
<organism evidence="2 3">
    <name type="scientific">Pristionchus mayeri</name>
    <dbReference type="NCBI Taxonomy" id="1317129"/>
    <lineage>
        <taxon>Eukaryota</taxon>
        <taxon>Metazoa</taxon>
        <taxon>Ecdysozoa</taxon>
        <taxon>Nematoda</taxon>
        <taxon>Chromadorea</taxon>
        <taxon>Rhabditida</taxon>
        <taxon>Rhabditina</taxon>
        <taxon>Diplogasteromorpha</taxon>
        <taxon>Diplogasteroidea</taxon>
        <taxon>Neodiplogasteridae</taxon>
        <taxon>Pristionchus</taxon>
    </lineage>
</organism>
<accession>A0AAN5CFB9</accession>
<dbReference type="AlphaFoldDB" id="A0AAN5CFB9"/>
<dbReference type="EMBL" id="BTRK01000003">
    <property type="protein sequence ID" value="GMR40999.1"/>
    <property type="molecule type" value="Genomic_DNA"/>
</dbReference>
<evidence type="ECO:0000256" key="1">
    <source>
        <dbReference type="SAM" id="SignalP"/>
    </source>
</evidence>
<feature type="signal peptide" evidence="1">
    <location>
        <begin position="1"/>
        <end position="21"/>
    </location>
</feature>
<proteinExistence type="predicted"/>
<keyword evidence="1" id="KW-0732">Signal</keyword>
<evidence type="ECO:0000313" key="3">
    <source>
        <dbReference type="Proteomes" id="UP001328107"/>
    </source>
</evidence>
<evidence type="ECO:0000313" key="2">
    <source>
        <dbReference type="EMBL" id="GMR40999.1"/>
    </source>
</evidence>
<reference evidence="3" key="1">
    <citation type="submission" date="2022-10" db="EMBL/GenBank/DDBJ databases">
        <title>Genome assembly of Pristionchus species.</title>
        <authorList>
            <person name="Yoshida K."/>
            <person name="Sommer R.J."/>
        </authorList>
    </citation>
    <scope>NUCLEOTIDE SEQUENCE [LARGE SCALE GENOMIC DNA]</scope>
    <source>
        <strain evidence="3">RS5460</strain>
    </source>
</reference>
<dbReference type="SUPFAM" id="SSF57302">
    <property type="entry name" value="Snake toxin-like"/>
    <property type="match status" value="1"/>
</dbReference>
<gene>
    <name evidence="2" type="ORF">PMAYCL1PPCAC_11194</name>
</gene>
<sequence length="109" mass="11582">MRRMLVILLLIPASIALKCWAGDGSADYESVSCPTGTEFCFRNDIKLNGRVLALKTCGGSCEKEGCREVMENVRECCCKGNLCNNAASSGSSMFMTILVAAGVAVSSMN</sequence>
<dbReference type="InterPro" id="IPR045860">
    <property type="entry name" value="Snake_toxin-like_sf"/>
</dbReference>
<keyword evidence="3" id="KW-1185">Reference proteome</keyword>
<name>A0AAN5CFB9_9BILA</name>
<dbReference type="PANTHER" id="PTHR34721:SF3">
    <property type="entry name" value="ACTIVIN_RECP DOMAIN-CONTAINING PROTEIN-RELATED"/>
    <property type="match status" value="1"/>
</dbReference>
<comment type="caution">
    <text evidence="2">The sequence shown here is derived from an EMBL/GenBank/DDBJ whole genome shotgun (WGS) entry which is preliminary data.</text>
</comment>